<feature type="compositionally biased region" description="Low complexity" evidence="1">
    <location>
        <begin position="60"/>
        <end position="76"/>
    </location>
</feature>
<accession>A0A1L7XVY3</accession>
<dbReference type="InterPro" id="IPR029033">
    <property type="entry name" value="His_PPase_superfam"/>
</dbReference>
<gene>
    <name evidence="2" type="ORF">PAC_19086</name>
</gene>
<protein>
    <recommendedName>
        <fullName evidence="4">Phosphoglycerate mutase family protein</fullName>
    </recommendedName>
</protein>
<dbReference type="Proteomes" id="UP000184330">
    <property type="component" value="Unassembled WGS sequence"/>
</dbReference>
<dbReference type="Pfam" id="PF00300">
    <property type="entry name" value="His_Phos_1"/>
    <property type="match status" value="1"/>
</dbReference>
<dbReference type="CDD" id="cd07040">
    <property type="entry name" value="HP"/>
    <property type="match status" value="1"/>
</dbReference>
<sequence length="324" mass="36500">MYKEIQVLRTRHSMIMTTEQPASQITTWLPRDAAHESARGKRPRKEQVRKVFPDQTSTNATKSKVTTTKPKSAVTKLKAKPRGVAVLKNSSLEASSLTDSPPTPTNPTGPTSSFTRSKNRPPEEDEPIESVVHFIRHATAPKTSEGEEWDPKFTKEGRAQCAKFSKDFTPHEKYITNIFSSPLTRCVGTPCLVLKSVLDADENSSVVLMQELQSMGSTPGSTGPTLTMLRRMYDGKEHNEDDEKDRVMEEGFDEFMGVVDTYMVSRDYSEVLEGRWIAKHVEWRIDNLKFYFTEICEEMRSSRNSPPVEIAIVSNSSFLDSLLG</sequence>
<feature type="region of interest" description="Disordered" evidence="1">
    <location>
        <begin position="28"/>
        <end position="126"/>
    </location>
</feature>
<evidence type="ECO:0000313" key="2">
    <source>
        <dbReference type="EMBL" id="CZR69186.1"/>
    </source>
</evidence>
<evidence type="ECO:0008006" key="4">
    <source>
        <dbReference type="Google" id="ProtNLM"/>
    </source>
</evidence>
<dbReference type="OrthoDB" id="496981at2759"/>
<dbReference type="SUPFAM" id="SSF53254">
    <property type="entry name" value="Phosphoglycerate mutase-like"/>
    <property type="match status" value="1"/>
</dbReference>
<dbReference type="EMBL" id="FJOG01000066">
    <property type="protein sequence ID" value="CZR69186.1"/>
    <property type="molecule type" value="Genomic_DNA"/>
</dbReference>
<reference evidence="2 3" key="1">
    <citation type="submission" date="2016-03" db="EMBL/GenBank/DDBJ databases">
        <authorList>
            <person name="Ploux O."/>
        </authorList>
    </citation>
    <scope>NUCLEOTIDE SEQUENCE [LARGE SCALE GENOMIC DNA]</scope>
    <source>
        <strain evidence="2 3">UAMH 11012</strain>
    </source>
</reference>
<name>A0A1L7XVY3_9HELO</name>
<dbReference type="AlphaFoldDB" id="A0A1L7XVY3"/>
<feature type="compositionally biased region" description="Basic and acidic residues" evidence="1">
    <location>
        <begin position="32"/>
        <end position="52"/>
    </location>
</feature>
<dbReference type="Gene3D" id="3.40.50.1240">
    <property type="entry name" value="Phosphoglycerate mutase-like"/>
    <property type="match status" value="1"/>
</dbReference>
<evidence type="ECO:0000313" key="3">
    <source>
        <dbReference type="Proteomes" id="UP000184330"/>
    </source>
</evidence>
<evidence type="ECO:0000256" key="1">
    <source>
        <dbReference type="SAM" id="MobiDB-lite"/>
    </source>
</evidence>
<proteinExistence type="predicted"/>
<dbReference type="InterPro" id="IPR013078">
    <property type="entry name" value="His_Pase_superF_clade-1"/>
</dbReference>
<organism evidence="2 3">
    <name type="scientific">Phialocephala subalpina</name>
    <dbReference type="NCBI Taxonomy" id="576137"/>
    <lineage>
        <taxon>Eukaryota</taxon>
        <taxon>Fungi</taxon>
        <taxon>Dikarya</taxon>
        <taxon>Ascomycota</taxon>
        <taxon>Pezizomycotina</taxon>
        <taxon>Leotiomycetes</taxon>
        <taxon>Helotiales</taxon>
        <taxon>Mollisiaceae</taxon>
        <taxon>Phialocephala</taxon>
        <taxon>Phialocephala fortinii species complex</taxon>
    </lineage>
</organism>
<keyword evidence="3" id="KW-1185">Reference proteome</keyword>